<evidence type="ECO:0000313" key="19">
    <source>
        <dbReference type="Proteomes" id="UP001362899"/>
    </source>
</evidence>
<evidence type="ECO:0000256" key="2">
    <source>
        <dbReference type="ARBA" id="ARBA00004496"/>
    </source>
</evidence>
<dbReference type="GO" id="GO:0007096">
    <property type="term" value="P:regulation of exit from mitosis"/>
    <property type="evidence" value="ECO:0007669"/>
    <property type="project" value="UniProtKB-ARBA"/>
</dbReference>
<comment type="subcellular location">
    <subcellularLocation>
        <location evidence="2">Cytoplasm</location>
    </subcellularLocation>
    <subcellularLocation>
        <location evidence="1">Nucleus</location>
    </subcellularLocation>
</comment>
<evidence type="ECO:0000256" key="4">
    <source>
        <dbReference type="ARBA" id="ARBA00013064"/>
    </source>
</evidence>
<keyword evidence="13" id="KW-0131">Cell cycle</keyword>
<evidence type="ECO:0000256" key="9">
    <source>
        <dbReference type="ARBA" id="ARBA00022801"/>
    </source>
</evidence>
<comment type="similarity">
    <text evidence="3">Belongs to the protein-tyrosine phosphatase family. Non-receptor class CDC14 subfamily.</text>
</comment>
<feature type="compositionally biased region" description="Polar residues" evidence="15">
    <location>
        <begin position="440"/>
        <end position="456"/>
    </location>
</feature>
<keyword evidence="12" id="KW-0469">Meiosis</keyword>
<dbReference type="InterPro" id="IPR003595">
    <property type="entry name" value="Tyr_Pase_cat"/>
</dbReference>
<keyword evidence="6" id="KW-0597">Phosphoprotein</keyword>
<feature type="compositionally biased region" description="Polar residues" evidence="15">
    <location>
        <begin position="401"/>
        <end position="412"/>
    </location>
</feature>
<dbReference type="GO" id="GO:0005737">
    <property type="term" value="C:cytoplasm"/>
    <property type="evidence" value="ECO:0007669"/>
    <property type="project" value="UniProtKB-SubCell"/>
</dbReference>
<dbReference type="InterPro" id="IPR044506">
    <property type="entry name" value="CDC14_C"/>
</dbReference>
<dbReference type="GO" id="GO:0033554">
    <property type="term" value="P:cellular response to stress"/>
    <property type="evidence" value="ECO:0007669"/>
    <property type="project" value="UniProtKB-ARBA"/>
</dbReference>
<dbReference type="FunFam" id="3.90.190.10:FF:000038">
    <property type="entry name" value="Tyrosine-protein phosphatase CDC14"/>
    <property type="match status" value="1"/>
</dbReference>
<evidence type="ECO:0000256" key="5">
    <source>
        <dbReference type="ARBA" id="ARBA00022490"/>
    </source>
</evidence>
<dbReference type="CDD" id="cd17657">
    <property type="entry name" value="CDC14_N"/>
    <property type="match status" value="1"/>
</dbReference>
<dbReference type="PROSITE" id="PS50056">
    <property type="entry name" value="TYR_PHOSPHATASE_2"/>
    <property type="match status" value="1"/>
</dbReference>
<evidence type="ECO:0000256" key="14">
    <source>
        <dbReference type="ARBA" id="ARBA00069949"/>
    </source>
</evidence>
<evidence type="ECO:0000256" key="11">
    <source>
        <dbReference type="ARBA" id="ARBA00023242"/>
    </source>
</evidence>
<evidence type="ECO:0000256" key="10">
    <source>
        <dbReference type="ARBA" id="ARBA00022912"/>
    </source>
</evidence>
<evidence type="ECO:0000256" key="13">
    <source>
        <dbReference type="ARBA" id="ARBA00023306"/>
    </source>
</evidence>
<dbReference type="GO" id="GO:0000278">
    <property type="term" value="P:mitotic cell cycle"/>
    <property type="evidence" value="ECO:0007669"/>
    <property type="project" value="UniProtKB-ARBA"/>
</dbReference>
<dbReference type="CDD" id="cd14499">
    <property type="entry name" value="CDC14_C"/>
    <property type="match status" value="1"/>
</dbReference>
<keyword evidence="8" id="KW-0498">Mitosis</keyword>
<dbReference type="Pfam" id="PF14671">
    <property type="entry name" value="DSPn"/>
    <property type="match status" value="1"/>
</dbReference>
<name>A0AAV5RJY4_STABA</name>
<dbReference type="InterPro" id="IPR029021">
    <property type="entry name" value="Prot-tyrosine_phosphatase-like"/>
</dbReference>
<reference evidence="18 19" key="1">
    <citation type="journal article" date="2023" name="Elife">
        <title>Identification of key yeast species and microbe-microbe interactions impacting larval growth of Drosophila in the wild.</title>
        <authorList>
            <person name="Mure A."/>
            <person name="Sugiura Y."/>
            <person name="Maeda R."/>
            <person name="Honda K."/>
            <person name="Sakurai N."/>
            <person name="Takahashi Y."/>
            <person name="Watada M."/>
            <person name="Katoh T."/>
            <person name="Gotoh A."/>
            <person name="Gotoh Y."/>
            <person name="Taniguchi I."/>
            <person name="Nakamura K."/>
            <person name="Hayashi T."/>
            <person name="Katayama T."/>
            <person name="Uemura T."/>
            <person name="Hattori Y."/>
        </authorList>
    </citation>
    <scope>NUCLEOTIDE SEQUENCE [LARGE SCALE GENOMIC DNA]</scope>
    <source>
        <strain evidence="18 19">SB-73</strain>
    </source>
</reference>
<dbReference type="PANTHER" id="PTHR23339">
    <property type="entry name" value="TYROSINE SPECIFIC PROTEIN PHOSPHATASE AND DUAL SPECIFICITY PROTEIN PHOSPHATASE"/>
    <property type="match status" value="1"/>
</dbReference>
<dbReference type="GO" id="GO:0004725">
    <property type="term" value="F:protein tyrosine phosphatase activity"/>
    <property type="evidence" value="ECO:0007669"/>
    <property type="project" value="UniProtKB-EC"/>
</dbReference>
<keyword evidence="10" id="KW-0904">Protein phosphatase</keyword>
<dbReference type="InterPro" id="IPR016130">
    <property type="entry name" value="Tyr_Pase_AS"/>
</dbReference>
<evidence type="ECO:0000256" key="6">
    <source>
        <dbReference type="ARBA" id="ARBA00022553"/>
    </source>
</evidence>
<dbReference type="GO" id="GO:0005816">
    <property type="term" value="C:spindle pole body"/>
    <property type="evidence" value="ECO:0007669"/>
    <property type="project" value="UniProtKB-ARBA"/>
</dbReference>
<dbReference type="Pfam" id="PF00782">
    <property type="entry name" value="DSPc"/>
    <property type="match status" value="1"/>
</dbReference>
<dbReference type="InterPro" id="IPR000387">
    <property type="entry name" value="Tyr_Pase_dom"/>
</dbReference>
<dbReference type="PROSITE" id="PS00383">
    <property type="entry name" value="TYR_PHOSPHATASE_1"/>
    <property type="match status" value="1"/>
</dbReference>
<dbReference type="Proteomes" id="UP001362899">
    <property type="component" value="Unassembled WGS sequence"/>
</dbReference>
<dbReference type="EC" id="3.1.3.48" evidence="4"/>
<dbReference type="GO" id="GO:0032954">
    <property type="term" value="P:regulation of cytokinetic process"/>
    <property type="evidence" value="ECO:0007669"/>
    <property type="project" value="UniProtKB-ARBA"/>
</dbReference>
<protein>
    <recommendedName>
        <fullName evidence="14">Tyrosine-protein phosphatase CDC14</fullName>
        <ecNumber evidence="4">3.1.3.48</ecNumber>
    </recommendedName>
</protein>
<organism evidence="18 19">
    <name type="scientific">Starmerella bacillaris</name>
    <name type="common">Yeast</name>
    <name type="synonym">Candida zemplinina</name>
    <dbReference type="NCBI Taxonomy" id="1247836"/>
    <lineage>
        <taxon>Eukaryota</taxon>
        <taxon>Fungi</taxon>
        <taxon>Dikarya</taxon>
        <taxon>Ascomycota</taxon>
        <taxon>Saccharomycotina</taxon>
        <taxon>Dipodascomycetes</taxon>
        <taxon>Dipodascales</taxon>
        <taxon>Trichomonascaceae</taxon>
        <taxon>Starmerella</taxon>
    </lineage>
</organism>
<feature type="region of interest" description="Disordered" evidence="15">
    <location>
        <begin position="351"/>
        <end position="426"/>
    </location>
</feature>
<comment type="caution">
    <text evidence="18">The sequence shown here is derived from an EMBL/GenBank/DDBJ whole genome shotgun (WGS) entry which is preliminary data.</text>
</comment>
<dbReference type="EMBL" id="BTGC01000008">
    <property type="protein sequence ID" value="GMM51864.1"/>
    <property type="molecule type" value="Genomic_DNA"/>
</dbReference>
<keyword evidence="11" id="KW-0539">Nucleus</keyword>
<gene>
    <name evidence="18" type="ORF">DASB73_028270</name>
</gene>
<sequence length="550" mass="62001">MESLKFPLIEFLRKKIYFGSFDYVPKDNNEQVFLTIDDTLPYNNFHHDFGPLSVAHLYRFAVILHEVLGKPNNQNKELVFYSYTDPRSRANALSLLASYMILIQSWQPHQVLAPIAQIAPVMPFRDAGYSVADFTITIQDIVYALWRAKQTNLIELKTFDLEEYEHYEMVEHGDLNAIGDKFVAFASPVAMQESNNFVLEYFKKHNVRLVVRLNSPLYDKSIFEEADIKHVDLIFEDGSCPSMTFVKGFIGLTECIAREGGKIAVHCRAGLGRTGCLIGAHLIYSFGFTASEAIAYMRFLRPGMVVGPQQHWLYQHQNEFREWRLTMEVGSKPDPSLAGYSPLIDIDPSSLTSSNFVPPRTPERNILTPRRPSSVNSCLPQPTPGQPRKTPSPSRVHDVISAQTVRSDYASNSDDDRGSISDGISDDVSADSAAIVVSTSRKSQQCNSHVSKQRSVSAKLFSHRPGGRQNRTDSSDTSNLFVVPQRRNITDLSNLPQKKSLVKQLRVASNPSPRRRNRLEEVKDVTASIVDQTDVESPVKNMEKYSHVQV</sequence>
<evidence type="ECO:0000256" key="7">
    <source>
        <dbReference type="ARBA" id="ARBA00022618"/>
    </source>
</evidence>
<feature type="region of interest" description="Disordered" evidence="15">
    <location>
        <begin position="440"/>
        <end position="477"/>
    </location>
</feature>
<evidence type="ECO:0000256" key="12">
    <source>
        <dbReference type="ARBA" id="ARBA00023254"/>
    </source>
</evidence>
<evidence type="ECO:0000256" key="3">
    <source>
        <dbReference type="ARBA" id="ARBA00007315"/>
    </source>
</evidence>
<dbReference type="InterPro" id="IPR000340">
    <property type="entry name" value="Dual-sp_phosphatase_cat-dom"/>
</dbReference>
<dbReference type="InterPro" id="IPR050561">
    <property type="entry name" value="PTP"/>
</dbReference>
<feature type="domain" description="Tyrosine-protein phosphatase" evidence="16">
    <location>
        <begin position="173"/>
        <end position="326"/>
    </location>
</feature>
<dbReference type="Gene3D" id="3.90.190.10">
    <property type="entry name" value="Protein tyrosine phosphatase superfamily"/>
    <property type="match status" value="2"/>
</dbReference>
<dbReference type="InterPro" id="IPR029260">
    <property type="entry name" value="DSPn"/>
</dbReference>
<evidence type="ECO:0000256" key="1">
    <source>
        <dbReference type="ARBA" id="ARBA00004123"/>
    </source>
</evidence>
<feature type="compositionally biased region" description="Polar residues" evidence="15">
    <location>
        <begin position="371"/>
        <end position="380"/>
    </location>
</feature>
<keyword evidence="9" id="KW-0378">Hydrolase</keyword>
<evidence type="ECO:0000256" key="8">
    <source>
        <dbReference type="ARBA" id="ARBA00022776"/>
    </source>
</evidence>
<dbReference type="InterPro" id="IPR020422">
    <property type="entry name" value="TYR_PHOSPHATASE_DUAL_dom"/>
</dbReference>
<evidence type="ECO:0000256" key="15">
    <source>
        <dbReference type="SAM" id="MobiDB-lite"/>
    </source>
</evidence>
<dbReference type="SMART" id="SM00195">
    <property type="entry name" value="DSPc"/>
    <property type="match status" value="1"/>
</dbReference>
<dbReference type="GO" id="GO:0005730">
    <property type="term" value="C:nucleolus"/>
    <property type="evidence" value="ECO:0007669"/>
    <property type="project" value="UniProtKB-ARBA"/>
</dbReference>
<dbReference type="PROSITE" id="PS50054">
    <property type="entry name" value="TYR_PHOSPHATASE_DUAL"/>
    <property type="match status" value="1"/>
</dbReference>
<keyword evidence="7" id="KW-0132">Cell division</keyword>
<dbReference type="SUPFAM" id="SSF52799">
    <property type="entry name" value="(Phosphotyrosine protein) phosphatases II"/>
    <property type="match status" value="2"/>
</dbReference>
<evidence type="ECO:0000313" key="18">
    <source>
        <dbReference type="EMBL" id="GMM51864.1"/>
    </source>
</evidence>
<dbReference type="SMART" id="SM00404">
    <property type="entry name" value="PTPc_motif"/>
    <property type="match status" value="1"/>
</dbReference>
<evidence type="ECO:0000259" key="17">
    <source>
        <dbReference type="PROSITE" id="PS50056"/>
    </source>
</evidence>
<feature type="domain" description="Tyrosine specific protein phosphatases" evidence="17">
    <location>
        <begin position="247"/>
        <end position="312"/>
    </location>
</feature>
<keyword evidence="5" id="KW-0963">Cytoplasm</keyword>
<keyword evidence="19" id="KW-1185">Reference proteome</keyword>
<proteinExistence type="inferred from homology"/>
<dbReference type="AlphaFoldDB" id="A0AAV5RJY4"/>
<dbReference type="GO" id="GO:0051321">
    <property type="term" value="P:meiotic cell cycle"/>
    <property type="evidence" value="ECO:0007669"/>
    <property type="project" value="UniProtKB-KW"/>
</dbReference>
<dbReference type="GO" id="GO:0051301">
    <property type="term" value="P:cell division"/>
    <property type="evidence" value="ECO:0007669"/>
    <property type="project" value="UniProtKB-KW"/>
</dbReference>
<accession>A0AAV5RJY4</accession>
<evidence type="ECO:0000259" key="16">
    <source>
        <dbReference type="PROSITE" id="PS50054"/>
    </source>
</evidence>